<proteinExistence type="inferred from homology"/>
<dbReference type="RefSeq" id="WP_377405654.1">
    <property type="nucleotide sequence ID" value="NZ_JBHTFQ010000008.1"/>
</dbReference>
<comment type="caution">
    <text evidence="2">The sequence shown here is derived from an EMBL/GenBank/DDBJ whole genome shotgun (WGS) entry which is preliminary data.</text>
</comment>
<dbReference type="InterPro" id="IPR036396">
    <property type="entry name" value="Cyt_P450_sf"/>
</dbReference>
<evidence type="ECO:0000256" key="1">
    <source>
        <dbReference type="ARBA" id="ARBA00010617"/>
    </source>
</evidence>
<dbReference type="Pfam" id="PF00067">
    <property type="entry name" value="p450"/>
    <property type="match status" value="1"/>
</dbReference>
<dbReference type="InterPro" id="IPR001128">
    <property type="entry name" value="Cyt_P450"/>
</dbReference>
<dbReference type="Proteomes" id="UP001596516">
    <property type="component" value="Unassembled WGS sequence"/>
</dbReference>
<keyword evidence="3" id="KW-1185">Reference proteome</keyword>
<dbReference type="PANTHER" id="PTHR24305">
    <property type="entry name" value="CYTOCHROME P450"/>
    <property type="match status" value="1"/>
</dbReference>
<sequence length="443" mass="48640">MSEEPAAPKKGLVTATWIDTLAVLGQVAAPTFAKGPIIRRPKAVALVEWLNLDAKAVERLQTLRDKYGTGPVLLPIPGRPEAVILDGDQARRILEAGPEPFSPDSREKNAALGHFEEKASLVSSPDERKKRRAFNARVLEEACPVHSLAATMMRMVDEEIAALVESCGEEMTWDAFFASWNRIVRRTVLGDGAADDEALTEQLEELRSAANWAFLHPRKEAVSDSFHDAIISHLARADKGSLAESISFRNGDDTAAAHQVAHYLFAFDPGGMTTFRALGLLAAHPEAMARAAQEASGGDDRDLRFLRACIVETLRLYPTTPAILRETTEDVECEGGVLEEGTGVLIFAPFFHRDDTLHKDAHRFDPDAWLGIDPERRPPFVPFSAGPAVCPARHFVPMIASAAIASLLRRRKVVLLRPDLPAEKLPGTLNNYRQVFRLEPLGT</sequence>
<dbReference type="Gene3D" id="1.10.630.10">
    <property type="entry name" value="Cytochrome P450"/>
    <property type="match status" value="1"/>
</dbReference>
<name>A0ABW2UNP1_9RHOB</name>
<comment type="similarity">
    <text evidence="1">Belongs to the cytochrome P450 family.</text>
</comment>
<organism evidence="2 3">
    <name type="scientific">Plastorhodobacter daqingensis</name>
    <dbReference type="NCBI Taxonomy" id="1387281"/>
    <lineage>
        <taxon>Bacteria</taxon>
        <taxon>Pseudomonadati</taxon>
        <taxon>Pseudomonadota</taxon>
        <taxon>Alphaproteobacteria</taxon>
        <taxon>Rhodobacterales</taxon>
        <taxon>Paracoccaceae</taxon>
        <taxon>Plastorhodobacter</taxon>
    </lineage>
</organism>
<dbReference type="SUPFAM" id="SSF48264">
    <property type="entry name" value="Cytochrome P450"/>
    <property type="match status" value="1"/>
</dbReference>
<accession>A0ABW2UNP1</accession>
<dbReference type="EMBL" id="JBHTFQ010000008">
    <property type="protein sequence ID" value="MFC7705593.1"/>
    <property type="molecule type" value="Genomic_DNA"/>
</dbReference>
<reference evidence="3" key="1">
    <citation type="journal article" date="2019" name="Int. J. Syst. Evol. Microbiol.">
        <title>The Global Catalogue of Microorganisms (GCM) 10K type strain sequencing project: providing services to taxonomists for standard genome sequencing and annotation.</title>
        <authorList>
            <consortium name="The Broad Institute Genomics Platform"/>
            <consortium name="The Broad Institute Genome Sequencing Center for Infectious Disease"/>
            <person name="Wu L."/>
            <person name="Ma J."/>
        </authorList>
    </citation>
    <scope>NUCLEOTIDE SEQUENCE [LARGE SCALE GENOMIC DNA]</scope>
    <source>
        <strain evidence="3">CGMCC 1.12750</strain>
    </source>
</reference>
<gene>
    <name evidence="2" type="ORF">ACFQXB_15490</name>
</gene>
<dbReference type="InterPro" id="IPR050121">
    <property type="entry name" value="Cytochrome_P450_monoxygenase"/>
</dbReference>
<evidence type="ECO:0000313" key="3">
    <source>
        <dbReference type="Proteomes" id="UP001596516"/>
    </source>
</evidence>
<dbReference type="PANTHER" id="PTHR24305:SF166">
    <property type="entry name" value="CYTOCHROME P450 12A4, MITOCHONDRIAL-RELATED"/>
    <property type="match status" value="1"/>
</dbReference>
<protein>
    <submittedName>
        <fullName evidence="2">Cytochrome P450</fullName>
    </submittedName>
</protein>
<evidence type="ECO:0000313" key="2">
    <source>
        <dbReference type="EMBL" id="MFC7705593.1"/>
    </source>
</evidence>